<dbReference type="EMBL" id="JADNRY010000029">
    <property type="protein sequence ID" value="KAF9071783.1"/>
    <property type="molecule type" value="Genomic_DNA"/>
</dbReference>
<keyword evidence="3" id="KW-1185">Reference proteome</keyword>
<keyword evidence="2" id="KW-0808">Transferase</keyword>
<gene>
    <name evidence="2" type="ORF">BDP27DRAFT_1321349</name>
</gene>
<dbReference type="Proteomes" id="UP000772434">
    <property type="component" value="Unassembled WGS sequence"/>
</dbReference>
<dbReference type="Pfam" id="PF13649">
    <property type="entry name" value="Methyltransf_25"/>
    <property type="match status" value="1"/>
</dbReference>
<reference evidence="2" key="1">
    <citation type="submission" date="2020-11" db="EMBL/GenBank/DDBJ databases">
        <authorList>
            <consortium name="DOE Joint Genome Institute"/>
            <person name="Ahrendt S."/>
            <person name="Riley R."/>
            <person name="Andreopoulos W."/>
            <person name="Labutti K."/>
            <person name="Pangilinan J."/>
            <person name="Ruiz-Duenas F.J."/>
            <person name="Barrasa J.M."/>
            <person name="Sanchez-Garcia M."/>
            <person name="Camarero S."/>
            <person name="Miyauchi S."/>
            <person name="Serrano A."/>
            <person name="Linde D."/>
            <person name="Babiker R."/>
            <person name="Drula E."/>
            <person name="Ayuso-Fernandez I."/>
            <person name="Pacheco R."/>
            <person name="Padilla G."/>
            <person name="Ferreira P."/>
            <person name="Barriuso J."/>
            <person name="Kellner H."/>
            <person name="Castanera R."/>
            <person name="Alfaro M."/>
            <person name="Ramirez L."/>
            <person name="Pisabarro A.G."/>
            <person name="Kuo A."/>
            <person name="Tritt A."/>
            <person name="Lipzen A."/>
            <person name="He G."/>
            <person name="Yan M."/>
            <person name="Ng V."/>
            <person name="Cullen D."/>
            <person name="Martin F."/>
            <person name="Rosso M.-N."/>
            <person name="Henrissat B."/>
            <person name="Hibbett D."/>
            <person name="Martinez A.T."/>
            <person name="Grigoriev I.V."/>
        </authorList>
    </citation>
    <scope>NUCLEOTIDE SEQUENCE</scope>
    <source>
        <strain evidence="2">AH 40177</strain>
    </source>
</reference>
<feature type="domain" description="Methyltransferase" evidence="1">
    <location>
        <begin position="60"/>
        <end position="152"/>
    </location>
</feature>
<dbReference type="PANTHER" id="PTHR43591">
    <property type="entry name" value="METHYLTRANSFERASE"/>
    <property type="match status" value="1"/>
</dbReference>
<dbReference type="InterPro" id="IPR041698">
    <property type="entry name" value="Methyltransf_25"/>
</dbReference>
<protein>
    <submittedName>
        <fullName evidence="2">S-adenosyl-L-methionine-dependent methyltransferase</fullName>
    </submittedName>
</protein>
<organism evidence="2 3">
    <name type="scientific">Rhodocollybia butyracea</name>
    <dbReference type="NCBI Taxonomy" id="206335"/>
    <lineage>
        <taxon>Eukaryota</taxon>
        <taxon>Fungi</taxon>
        <taxon>Dikarya</taxon>
        <taxon>Basidiomycota</taxon>
        <taxon>Agaricomycotina</taxon>
        <taxon>Agaricomycetes</taxon>
        <taxon>Agaricomycetidae</taxon>
        <taxon>Agaricales</taxon>
        <taxon>Marasmiineae</taxon>
        <taxon>Omphalotaceae</taxon>
        <taxon>Rhodocollybia</taxon>
    </lineage>
</organism>
<dbReference type="GO" id="GO:0032259">
    <property type="term" value="P:methylation"/>
    <property type="evidence" value="ECO:0007669"/>
    <property type="project" value="UniProtKB-KW"/>
</dbReference>
<dbReference type="InterPro" id="IPR029063">
    <property type="entry name" value="SAM-dependent_MTases_sf"/>
</dbReference>
<dbReference type="GO" id="GO:0008168">
    <property type="term" value="F:methyltransferase activity"/>
    <property type="evidence" value="ECO:0007669"/>
    <property type="project" value="UniProtKB-KW"/>
</dbReference>
<evidence type="ECO:0000313" key="3">
    <source>
        <dbReference type="Proteomes" id="UP000772434"/>
    </source>
</evidence>
<sequence>MAENAPHSDSGEHSFVSPYILSFKEEERERLDMQSRYVTKFIYGGKIINAPTTLDPGDEVLESATGTGIWLLDLAREVHPDVSLTGIDINQLRLHTQHPKNVTFAIHSVTNLPDSWSDKFKLANQRLVNNALTSKDWGMALSELYRVLKPGGWVQLLDTNPETTSYSGPNMKRLMDALVALYVNKGLVLDLHETLDRRLEHAGFVNVQKQTVVLPRLDSPDLDLEHEGHKKVCITYVAALKQSLLAAGLFESEGEFDLALEGMDKEWDIPSQCLWRWIVVYAQKPNV</sequence>
<proteinExistence type="predicted"/>
<dbReference type="AlphaFoldDB" id="A0A9P5PXM0"/>
<evidence type="ECO:0000259" key="1">
    <source>
        <dbReference type="Pfam" id="PF13649"/>
    </source>
</evidence>
<comment type="caution">
    <text evidence="2">The sequence shown here is derived from an EMBL/GenBank/DDBJ whole genome shotgun (WGS) entry which is preliminary data.</text>
</comment>
<evidence type="ECO:0000313" key="2">
    <source>
        <dbReference type="EMBL" id="KAF9071783.1"/>
    </source>
</evidence>
<accession>A0A9P5PXM0</accession>
<dbReference type="OrthoDB" id="184880at2759"/>
<keyword evidence="2" id="KW-0489">Methyltransferase</keyword>
<dbReference type="SUPFAM" id="SSF53335">
    <property type="entry name" value="S-adenosyl-L-methionine-dependent methyltransferases"/>
    <property type="match status" value="1"/>
</dbReference>
<name>A0A9P5PXM0_9AGAR</name>
<dbReference type="CDD" id="cd02440">
    <property type="entry name" value="AdoMet_MTases"/>
    <property type="match status" value="1"/>
</dbReference>
<dbReference type="Gene3D" id="3.40.50.150">
    <property type="entry name" value="Vaccinia Virus protein VP39"/>
    <property type="match status" value="1"/>
</dbReference>